<accession>A0A2I0I9E6</accession>
<evidence type="ECO:0000256" key="1">
    <source>
        <dbReference type="SAM" id="MobiDB-lite"/>
    </source>
</evidence>
<protein>
    <submittedName>
        <fullName evidence="2">Uncharacterized protein</fullName>
    </submittedName>
</protein>
<feature type="region of interest" description="Disordered" evidence="1">
    <location>
        <begin position="19"/>
        <end position="38"/>
    </location>
</feature>
<name>A0A2I0I9E6_PUNGR</name>
<dbReference type="Proteomes" id="UP000233551">
    <property type="component" value="Unassembled WGS sequence"/>
</dbReference>
<reference evidence="2 3" key="1">
    <citation type="submission" date="2017-11" db="EMBL/GenBank/DDBJ databases">
        <title>De-novo sequencing of pomegranate (Punica granatum L.) genome.</title>
        <authorList>
            <person name="Akparov Z."/>
            <person name="Amiraslanov A."/>
            <person name="Hajiyeva S."/>
            <person name="Abbasov M."/>
            <person name="Kaur K."/>
            <person name="Hamwieh A."/>
            <person name="Solovyev V."/>
            <person name="Salamov A."/>
            <person name="Braich B."/>
            <person name="Kosarev P."/>
            <person name="Mahmoud A."/>
            <person name="Hajiyev E."/>
            <person name="Babayeva S."/>
            <person name="Izzatullayeva V."/>
            <person name="Mammadov A."/>
            <person name="Mammadov A."/>
            <person name="Sharifova S."/>
            <person name="Ojaghi J."/>
            <person name="Eynullazada K."/>
            <person name="Bayramov B."/>
            <person name="Abdulazimova A."/>
            <person name="Shahmuradov I."/>
        </authorList>
    </citation>
    <scope>NUCLEOTIDE SEQUENCE [LARGE SCALE GENOMIC DNA]</scope>
    <source>
        <strain evidence="3">cv. AG2017</strain>
        <tissue evidence="2">Leaf</tissue>
    </source>
</reference>
<gene>
    <name evidence="2" type="ORF">CRG98_039200</name>
</gene>
<evidence type="ECO:0000313" key="2">
    <source>
        <dbReference type="EMBL" id="PKI40423.1"/>
    </source>
</evidence>
<feature type="region of interest" description="Disordered" evidence="1">
    <location>
        <begin position="68"/>
        <end position="110"/>
    </location>
</feature>
<proteinExistence type="predicted"/>
<organism evidence="2 3">
    <name type="scientific">Punica granatum</name>
    <name type="common">Pomegranate</name>
    <dbReference type="NCBI Taxonomy" id="22663"/>
    <lineage>
        <taxon>Eukaryota</taxon>
        <taxon>Viridiplantae</taxon>
        <taxon>Streptophyta</taxon>
        <taxon>Embryophyta</taxon>
        <taxon>Tracheophyta</taxon>
        <taxon>Spermatophyta</taxon>
        <taxon>Magnoliopsida</taxon>
        <taxon>eudicotyledons</taxon>
        <taxon>Gunneridae</taxon>
        <taxon>Pentapetalae</taxon>
        <taxon>rosids</taxon>
        <taxon>malvids</taxon>
        <taxon>Myrtales</taxon>
        <taxon>Lythraceae</taxon>
        <taxon>Punica</taxon>
    </lineage>
</organism>
<keyword evidence="3" id="KW-1185">Reference proteome</keyword>
<comment type="caution">
    <text evidence="2">The sequence shown here is derived from an EMBL/GenBank/DDBJ whole genome shotgun (WGS) entry which is preliminary data.</text>
</comment>
<evidence type="ECO:0000313" key="3">
    <source>
        <dbReference type="Proteomes" id="UP000233551"/>
    </source>
</evidence>
<dbReference type="AlphaFoldDB" id="A0A2I0I9E6"/>
<sequence length="110" mass="11877">MASSRLISSFLAAEARHFRRTTSANAASTKHTTRTRLANPRSPIMSIYYYLAAQGAFIETRRPRSLPPGLANIHRSPPNTSAGEGSEADCEGRGWGSANRSDGGLYHANT</sequence>
<dbReference type="EMBL" id="PGOL01003568">
    <property type="protein sequence ID" value="PKI40423.1"/>
    <property type="molecule type" value="Genomic_DNA"/>
</dbReference>
<feature type="compositionally biased region" description="Polar residues" evidence="1">
    <location>
        <begin position="21"/>
        <end position="30"/>
    </location>
</feature>